<accession>A0A183DR09</accession>
<proteinExistence type="inferred from homology"/>
<evidence type="ECO:0000259" key="5">
    <source>
        <dbReference type="PROSITE" id="PS51746"/>
    </source>
</evidence>
<dbReference type="GO" id="GO:0005739">
    <property type="term" value="C:mitochondrion"/>
    <property type="evidence" value="ECO:0007669"/>
    <property type="project" value="TreeGrafter"/>
</dbReference>
<dbReference type="CDD" id="cd00143">
    <property type="entry name" value="PP2Cc"/>
    <property type="match status" value="1"/>
</dbReference>
<evidence type="ECO:0000313" key="6">
    <source>
        <dbReference type="EMBL" id="VDN18400.1"/>
    </source>
</evidence>
<dbReference type="InterPro" id="IPR000222">
    <property type="entry name" value="PP2C_BS"/>
</dbReference>
<evidence type="ECO:0000256" key="2">
    <source>
        <dbReference type="ARBA" id="ARBA00022801"/>
    </source>
</evidence>
<keyword evidence="7" id="KW-1185">Reference proteome</keyword>
<dbReference type="SMART" id="SM00332">
    <property type="entry name" value="PP2Cc"/>
    <property type="match status" value="1"/>
</dbReference>
<dbReference type="AlphaFoldDB" id="A0A183DR09"/>
<reference evidence="8" key="1">
    <citation type="submission" date="2016-06" db="UniProtKB">
        <authorList>
            <consortium name="WormBaseParasite"/>
        </authorList>
    </citation>
    <scope>IDENTIFICATION</scope>
</reference>
<evidence type="ECO:0000256" key="4">
    <source>
        <dbReference type="RuleBase" id="RU003465"/>
    </source>
</evidence>
<dbReference type="GO" id="GO:0004741">
    <property type="term" value="F:[pyruvate dehydrogenase (acetyl-transferring)]-phosphatase activity"/>
    <property type="evidence" value="ECO:0007669"/>
    <property type="project" value="TreeGrafter"/>
</dbReference>
<reference evidence="6 7" key="2">
    <citation type="submission" date="2018-11" db="EMBL/GenBank/DDBJ databases">
        <authorList>
            <consortium name="Pathogen Informatics"/>
        </authorList>
    </citation>
    <scope>NUCLEOTIDE SEQUENCE [LARGE SCALE GENOMIC DNA]</scope>
</reference>
<comment type="similarity">
    <text evidence="4">Belongs to the PP2C family.</text>
</comment>
<dbReference type="InterPro" id="IPR036457">
    <property type="entry name" value="PPM-type-like_dom_sf"/>
</dbReference>
<dbReference type="Pfam" id="PF00481">
    <property type="entry name" value="PP2C"/>
    <property type="match status" value="1"/>
</dbReference>
<dbReference type="OrthoDB" id="10264738at2759"/>
<evidence type="ECO:0000313" key="7">
    <source>
        <dbReference type="Proteomes" id="UP000271098"/>
    </source>
</evidence>
<name>A0A183DR09_9BILA</name>
<keyword evidence="2 4" id="KW-0378">Hydrolase</keyword>
<dbReference type="EMBL" id="UYRT01078377">
    <property type="protein sequence ID" value="VDN18400.1"/>
    <property type="molecule type" value="Genomic_DNA"/>
</dbReference>
<keyword evidence="3 4" id="KW-0904">Protein phosphatase</keyword>
<feature type="domain" description="PPM-type phosphatase" evidence="5">
    <location>
        <begin position="32"/>
        <end position="248"/>
    </location>
</feature>
<dbReference type="Gene3D" id="3.60.40.10">
    <property type="entry name" value="PPM-type phosphatase domain"/>
    <property type="match status" value="1"/>
</dbReference>
<dbReference type="WBParaSite" id="GPUH_0001116301-mRNA-1">
    <property type="protein sequence ID" value="GPUH_0001116301-mRNA-1"/>
    <property type="gene ID" value="GPUH_0001116301"/>
</dbReference>
<keyword evidence="1" id="KW-0479">Metal-binding</keyword>
<dbReference type="SUPFAM" id="SSF81606">
    <property type="entry name" value="PP2C-like"/>
    <property type="match status" value="1"/>
</dbReference>
<protein>
    <submittedName>
        <fullName evidence="8">PPM-type phosphatase domain-containing protein</fullName>
    </submittedName>
</protein>
<dbReference type="Proteomes" id="UP000271098">
    <property type="component" value="Unassembled WGS sequence"/>
</dbReference>
<evidence type="ECO:0000313" key="8">
    <source>
        <dbReference type="WBParaSite" id="GPUH_0001116301-mRNA-1"/>
    </source>
</evidence>
<evidence type="ECO:0000256" key="3">
    <source>
        <dbReference type="ARBA" id="ARBA00022912"/>
    </source>
</evidence>
<dbReference type="GO" id="GO:0046872">
    <property type="term" value="F:metal ion binding"/>
    <property type="evidence" value="ECO:0007669"/>
    <property type="project" value="UniProtKB-KW"/>
</dbReference>
<dbReference type="InterPro" id="IPR001932">
    <property type="entry name" value="PPM-type_phosphatase-like_dom"/>
</dbReference>
<dbReference type="PROSITE" id="PS01032">
    <property type="entry name" value="PPM_1"/>
    <property type="match status" value="1"/>
</dbReference>
<dbReference type="InterPro" id="IPR015655">
    <property type="entry name" value="PP2C"/>
</dbReference>
<dbReference type="PROSITE" id="PS51746">
    <property type="entry name" value="PPM_2"/>
    <property type="match status" value="1"/>
</dbReference>
<dbReference type="PANTHER" id="PTHR13832:SF354">
    <property type="entry name" value="GM14138P"/>
    <property type="match status" value="1"/>
</dbReference>
<sequence length="248" mass="27905">MDATSDFSKVGAVNNKDFIDVTEEMENEFRDSYDGTDTQQLKLNNGSTAERAEAAFFAIFDGHAGSGAAIMASNCLHEHIRNRLCQVLETIVHLGRQETFFGCYTSSPSSQGFTNSCSSRSEYRSVTCNSLVVGALETAFIDMDSQIADEKQLWKIRGGCAALAALFFLGKVYVANAGDCRALLVTTNHVQQISQDFTPETERKRLQFLAYKHPDLIANSFTRYEYSRFLTKRDLKRKVLYRDWFMDG</sequence>
<evidence type="ECO:0000256" key="1">
    <source>
        <dbReference type="ARBA" id="ARBA00022723"/>
    </source>
</evidence>
<organism evidence="8">
    <name type="scientific">Gongylonema pulchrum</name>
    <dbReference type="NCBI Taxonomy" id="637853"/>
    <lineage>
        <taxon>Eukaryota</taxon>
        <taxon>Metazoa</taxon>
        <taxon>Ecdysozoa</taxon>
        <taxon>Nematoda</taxon>
        <taxon>Chromadorea</taxon>
        <taxon>Rhabditida</taxon>
        <taxon>Spirurina</taxon>
        <taxon>Spiruromorpha</taxon>
        <taxon>Spiruroidea</taxon>
        <taxon>Gongylonematidae</taxon>
        <taxon>Gongylonema</taxon>
    </lineage>
</organism>
<dbReference type="PANTHER" id="PTHR13832">
    <property type="entry name" value="PROTEIN PHOSPHATASE 2C"/>
    <property type="match status" value="1"/>
</dbReference>
<gene>
    <name evidence="6" type="ORF">GPUH_LOCUS11150</name>
</gene>